<dbReference type="PANTHER" id="PTHR44688:SF16">
    <property type="entry name" value="DNA-BINDING TRANSCRIPTIONAL ACTIVATOR DEVR_DOSR"/>
    <property type="match status" value="1"/>
</dbReference>
<dbReference type="Pfam" id="PF00196">
    <property type="entry name" value="GerE"/>
    <property type="match status" value="1"/>
</dbReference>
<name>A0A6J5ZCM4_9ZZZZ</name>
<keyword evidence="2" id="KW-0238">DNA-binding</keyword>
<keyword evidence="3" id="KW-0804">Transcription</keyword>
<evidence type="ECO:0000256" key="2">
    <source>
        <dbReference type="ARBA" id="ARBA00023125"/>
    </source>
</evidence>
<reference evidence="5" key="1">
    <citation type="submission" date="2020-05" db="EMBL/GenBank/DDBJ databases">
        <authorList>
            <person name="Chiriac C."/>
            <person name="Salcher M."/>
            <person name="Ghai R."/>
            <person name="Kavagutti S V."/>
        </authorList>
    </citation>
    <scope>NUCLEOTIDE SEQUENCE</scope>
</reference>
<accession>A0A6J5ZCM4</accession>
<protein>
    <submittedName>
        <fullName evidence="5">Unannotated protein</fullName>
    </submittedName>
</protein>
<dbReference type="SUPFAM" id="SSF52172">
    <property type="entry name" value="CheY-like"/>
    <property type="match status" value="1"/>
</dbReference>
<dbReference type="InterPro" id="IPR036388">
    <property type="entry name" value="WH-like_DNA-bd_sf"/>
</dbReference>
<feature type="domain" description="Response regulatory" evidence="4">
    <location>
        <begin position="23"/>
        <end position="138"/>
    </location>
</feature>
<dbReference type="Gene3D" id="1.10.10.10">
    <property type="entry name" value="Winged helix-like DNA-binding domain superfamily/Winged helix DNA-binding domain"/>
    <property type="match status" value="1"/>
</dbReference>
<dbReference type="GO" id="GO:0006355">
    <property type="term" value="P:regulation of DNA-templated transcription"/>
    <property type="evidence" value="ECO:0007669"/>
    <property type="project" value="InterPro"/>
</dbReference>
<dbReference type="PANTHER" id="PTHR44688">
    <property type="entry name" value="DNA-BINDING TRANSCRIPTIONAL ACTIVATOR DEVR_DOSR"/>
    <property type="match status" value="1"/>
</dbReference>
<dbReference type="SMART" id="SM00421">
    <property type="entry name" value="HTH_LUXR"/>
    <property type="match status" value="1"/>
</dbReference>
<dbReference type="GO" id="GO:0000160">
    <property type="term" value="P:phosphorelay signal transduction system"/>
    <property type="evidence" value="ECO:0007669"/>
    <property type="project" value="InterPro"/>
</dbReference>
<dbReference type="SUPFAM" id="SSF46894">
    <property type="entry name" value="C-terminal effector domain of the bipartite response regulators"/>
    <property type="match status" value="1"/>
</dbReference>
<dbReference type="GO" id="GO:0003677">
    <property type="term" value="F:DNA binding"/>
    <property type="evidence" value="ECO:0007669"/>
    <property type="project" value="UniProtKB-KW"/>
</dbReference>
<dbReference type="EMBL" id="CAESAK010000093">
    <property type="protein sequence ID" value="CAB4339216.1"/>
    <property type="molecule type" value="Genomic_DNA"/>
</dbReference>
<gene>
    <name evidence="5" type="ORF">UFOPK3775_00779</name>
</gene>
<sequence length="237" mass="26536">MLLRAHFPRYLLDMELNDKNPRRILILDCNRFDLATLADSLRLQGLEIVGEASDAQSALQRARALTPDAAVINFQGCDQPLLEIVDALRLINPLIGIVLLTDSPDLRLYGISEADLPRGCQLIEKSALTELREIKRAIEISLSPIAHTAWVANDWDGALNSLTNIQIETLRLLASGLSNSDIGRTRYVSEKSVEQTIARIAQHLHITHERGRNMRVILASEYFKWLGAPRTQILASR</sequence>
<evidence type="ECO:0000313" key="5">
    <source>
        <dbReference type="EMBL" id="CAB4339216.1"/>
    </source>
</evidence>
<dbReference type="InterPro" id="IPR016032">
    <property type="entry name" value="Sig_transdc_resp-reg_C-effctor"/>
</dbReference>
<dbReference type="InterPro" id="IPR001789">
    <property type="entry name" value="Sig_transdc_resp-reg_receiver"/>
</dbReference>
<dbReference type="AlphaFoldDB" id="A0A6J5ZCM4"/>
<keyword evidence="1" id="KW-0805">Transcription regulation</keyword>
<dbReference type="Gene3D" id="3.40.50.2300">
    <property type="match status" value="1"/>
</dbReference>
<evidence type="ECO:0000259" key="4">
    <source>
        <dbReference type="PROSITE" id="PS50110"/>
    </source>
</evidence>
<evidence type="ECO:0000256" key="1">
    <source>
        <dbReference type="ARBA" id="ARBA00023015"/>
    </source>
</evidence>
<dbReference type="InterPro" id="IPR011006">
    <property type="entry name" value="CheY-like_superfamily"/>
</dbReference>
<proteinExistence type="predicted"/>
<organism evidence="5">
    <name type="scientific">freshwater metagenome</name>
    <dbReference type="NCBI Taxonomy" id="449393"/>
    <lineage>
        <taxon>unclassified sequences</taxon>
        <taxon>metagenomes</taxon>
        <taxon>ecological metagenomes</taxon>
    </lineage>
</organism>
<dbReference type="InterPro" id="IPR000792">
    <property type="entry name" value="Tscrpt_reg_LuxR_C"/>
</dbReference>
<evidence type="ECO:0000256" key="3">
    <source>
        <dbReference type="ARBA" id="ARBA00023163"/>
    </source>
</evidence>
<dbReference type="PROSITE" id="PS50110">
    <property type="entry name" value="RESPONSE_REGULATORY"/>
    <property type="match status" value="1"/>
</dbReference>